<dbReference type="CDD" id="cd00077">
    <property type="entry name" value="HDc"/>
    <property type="match status" value="1"/>
</dbReference>
<dbReference type="AlphaFoldDB" id="A0A2Z6AZC3"/>
<dbReference type="PROSITE" id="PS51832">
    <property type="entry name" value="HD_GYP"/>
    <property type="match status" value="1"/>
</dbReference>
<dbReference type="EMBL" id="AP017378">
    <property type="protein sequence ID" value="BBD08535.1"/>
    <property type="molecule type" value="Genomic_DNA"/>
</dbReference>
<protein>
    <submittedName>
        <fullName evidence="2">Metal-dependent phosphohydrolase HD sub domain protein</fullName>
    </submittedName>
</protein>
<dbReference type="KEGG" id="dfl:DFE_1809"/>
<evidence type="ECO:0000259" key="1">
    <source>
        <dbReference type="PROSITE" id="PS51832"/>
    </source>
</evidence>
<organism evidence="2 3">
    <name type="scientific">Desulfovibrio ferrophilus</name>
    <dbReference type="NCBI Taxonomy" id="241368"/>
    <lineage>
        <taxon>Bacteria</taxon>
        <taxon>Pseudomonadati</taxon>
        <taxon>Thermodesulfobacteriota</taxon>
        <taxon>Desulfovibrionia</taxon>
        <taxon>Desulfovibrionales</taxon>
        <taxon>Desulfovibrionaceae</taxon>
        <taxon>Desulfovibrio</taxon>
    </lineage>
</organism>
<dbReference type="SUPFAM" id="SSF109604">
    <property type="entry name" value="HD-domain/PDEase-like"/>
    <property type="match status" value="1"/>
</dbReference>
<sequence length="334" mass="36862">MPDNPQTSTPPLGENDFFAISPKLIRPWGKGRFTLFLKQGGSYVLYTRKGEAFTASHREKLDGLGINQVYVQSGERAGYTRYLIDNLKDILDDEGISLEQRSQAWHQASVALTRKLFEERLPKGFSKRRFKEIVELLRSSVDFFAVKGALKHLASLVAPGYKLYNHSLGVTVLTAFVLGTYEHADKALITKCCAGAMLHDLGKSLLDDTVLDADPSQLTNGLLAAFRAHPSAGVGLCSSVPLEQETLNCILFHHEHCDGSGFPSGLGGEALPYYVRVLAVCNEYDGLTRASGWRSALSPYEALYRIKSHKEAFDLDALKRLILVLSNAEIKISN</sequence>
<feature type="domain" description="HD-GYP" evidence="1">
    <location>
        <begin position="137"/>
        <end position="334"/>
    </location>
</feature>
<name>A0A2Z6AZC3_9BACT</name>
<dbReference type="SMART" id="SM00471">
    <property type="entry name" value="HDc"/>
    <property type="match status" value="1"/>
</dbReference>
<evidence type="ECO:0000313" key="2">
    <source>
        <dbReference type="EMBL" id="BBD08535.1"/>
    </source>
</evidence>
<evidence type="ECO:0000313" key="3">
    <source>
        <dbReference type="Proteomes" id="UP000269883"/>
    </source>
</evidence>
<dbReference type="Proteomes" id="UP000269883">
    <property type="component" value="Chromosome"/>
</dbReference>
<gene>
    <name evidence="2" type="ORF">DFE_1809</name>
</gene>
<accession>A0A2Z6AZC3</accession>
<dbReference type="Gene3D" id="1.10.3210.10">
    <property type="entry name" value="Hypothetical protein af1432"/>
    <property type="match status" value="1"/>
</dbReference>
<dbReference type="OrthoDB" id="9776628at2"/>
<dbReference type="PANTHER" id="PTHR43155:SF2">
    <property type="entry name" value="CYCLIC DI-GMP PHOSPHODIESTERASE PA4108"/>
    <property type="match status" value="1"/>
</dbReference>
<reference evidence="2 3" key="1">
    <citation type="journal article" date="2018" name="Sci. Adv.">
        <title>Multi-heme cytochromes provide a pathway for survival in energy-limited environments.</title>
        <authorList>
            <person name="Deng X."/>
            <person name="Dohmae N."/>
            <person name="Nealson K.H."/>
            <person name="Hashimoto K."/>
            <person name="Okamoto A."/>
        </authorList>
    </citation>
    <scope>NUCLEOTIDE SEQUENCE [LARGE SCALE GENOMIC DNA]</scope>
    <source>
        <strain evidence="2 3">IS5</strain>
    </source>
</reference>
<keyword evidence="3" id="KW-1185">Reference proteome</keyword>
<dbReference type="PANTHER" id="PTHR43155">
    <property type="entry name" value="CYCLIC DI-GMP PHOSPHODIESTERASE PA4108-RELATED"/>
    <property type="match status" value="1"/>
</dbReference>
<dbReference type="InterPro" id="IPR037522">
    <property type="entry name" value="HD_GYP_dom"/>
</dbReference>
<dbReference type="Pfam" id="PF13487">
    <property type="entry name" value="HD_5"/>
    <property type="match status" value="1"/>
</dbReference>
<keyword evidence="2" id="KW-0378">Hydrolase</keyword>
<dbReference type="InterPro" id="IPR003607">
    <property type="entry name" value="HD/PDEase_dom"/>
</dbReference>
<dbReference type="GO" id="GO:0016787">
    <property type="term" value="F:hydrolase activity"/>
    <property type="evidence" value="ECO:0007669"/>
    <property type="project" value="UniProtKB-KW"/>
</dbReference>
<proteinExistence type="predicted"/>
<dbReference type="RefSeq" id="WP_126378707.1">
    <property type="nucleotide sequence ID" value="NZ_AP017378.1"/>
</dbReference>